<comment type="caution">
    <text evidence="1">The sequence shown here is derived from an EMBL/GenBank/DDBJ whole genome shotgun (WGS) entry which is preliminary data.</text>
</comment>
<proteinExistence type="predicted"/>
<accession>A0A1C0TWD7</accession>
<sequence length="209" mass="22615">MIRSFLLGVICLFVVGCATTKSVKKGYQLNEATDKGVFVASISYQGGYSGYSIRFSASNGQSSGQIEFGKGMSLIPIPPKGDYSHIGRKGQLYVVELPAGEYTVYGWQVSSGYATTKPQMPISINFKAQPGKATYIGNFDFVQTNGLGLTVTGVEVNCTEQSNIDLEVLKRRFPNINVSDMIMGIKPSFSMEGIGGENSTSWNMPMVIL</sequence>
<gene>
    <name evidence="1" type="ORF">A7985_06645</name>
</gene>
<dbReference type="RefSeq" id="WP_065789632.1">
    <property type="nucleotide sequence ID" value="NZ_MAUJ01000001.1"/>
</dbReference>
<evidence type="ECO:0000313" key="2">
    <source>
        <dbReference type="Proteomes" id="UP000093366"/>
    </source>
</evidence>
<protein>
    <submittedName>
        <fullName evidence="1">Uncharacterized protein</fullName>
    </submittedName>
</protein>
<organism evidence="1 2">
    <name type="scientific">Pseudoalteromonas luteoviolacea</name>
    <dbReference type="NCBI Taxonomy" id="43657"/>
    <lineage>
        <taxon>Bacteria</taxon>
        <taxon>Pseudomonadati</taxon>
        <taxon>Pseudomonadota</taxon>
        <taxon>Gammaproteobacteria</taxon>
        <taxon>Alteromonadales</taxon>
        <taxon>Pseudoalteromonadaceae</taxon>
        <taxon>Pseudoalteromonas</taxon>
    </lineage>
</organism>
<dbReference type="OrthoDB" id="5827160at2"/>
<dbReference type="EMBL" id="MAUJ01000001">
    <property type="protein sequence ID" value="OCQ23617.1"/>
    <property type="molecule type" value="Genomic_DNA"/>
</dbReference>
<dbReference type="Proteomes" id="UP000093366">
    <property type="component" value="Unassembled WGS sequence"/>
</dbReference>
<reference evidence="2" key="1">
    <citation type="submission" date="2016-07" db="EMBL/GenBank/DDBJ databases">
        <authorList>
            <person name="Florea S."/>
            <person name="Webb J.S."/>
            <person name="Jaromczyk J."/>
            <person name="Schardl C.L."/>
        </authorList>
    </citation>
    <scope>NUCLEOTIDE SEQUENCE [LARGE SCALE GENOMIC DNA]</scope>
    <source>
        <strain evidence="2">IPB1</strain>
    </source>
</reference>
<name>A0A1C0TWD7_9GAMM</name>
<evidence type="ECO:0000313" key="1">
    <source>
        <dbReference type="EMBL" id="OCQ23617.1"/>
    </source>
</evidence>
<dbReference type="AlphaFoldDB" id="A0A1C0TWD7"/>
<dbReference type="PROSITE" id="PS51257">
    <property type="entry name" value="PROKAR_LIPOPROTEIN"/>
    <property type="match status" value="1"/>
</dbReference>